<reference evidence="2 3" key="1">
    <citation type="submission" date="2022-09" db="EMBL/GenBank/DDBJ databases">
        <title>Chryseobacterium oleae sp.nov., isolated from the inter-root soil of Pyrola calliantha H. Andr. in Tibet.</title>
        <authorList>
            <person name="Li Z."/>
        </authorList>
    </citation>
    <scope>NUCLEOTIDE SEQUENCE [LARGE SCALE GENOMIC DNA]</scope>
    <source>
        <strain evidence="3">pc1-10</strain>
    </source>
</reference>
<comment type="caution">
    <text evidence="2">The sequence shown here is derived from an EMBL/GenBank/DDBJ whole genome shotgun (WGS) entry which is preliminary data.</text>
</comment>
<sequence>MKIELKNIHFSEQLSEETNAFSANVYIEGIKVGEASNRGRGSSTVCRADNERGGKLIAEAEVYCSSLPSEKFSLGGGQHELKIDLGQYLDNLLDKYLQEKENQKFQKKLEKAVERGIVAGIPGKSFDVWEFTQPIGILLQHPKGSYMIKRAIGENILPELTGGKIIMNTNIPQKLLEEAGLKKNQYSEVSSSEALNKKNKLRRKGPRL</sequence>
<dbReference type="EMBL" id="JAOAMU010000002">
    <property type="protein sequence ID" value="MCT2561790.1"/>
    <property type="molecule type" value="Genomic_DNA"/>
</dbReference>
<organism evidence="2 3">
    <name type="scientific">Chryseobacterium herbae</name>
    <dbReference type="NCBI Taxonomy" id="2976476"/>
    <lineage>
        <taxon>Bacteria</taxon>
        <taxon>Pseudomonadati</taxon>
        <taxon>Bacteroidota</taxon>
        <taxon>Flavobacteriia</taxon>
        <taxon>Flavobacteriales</taxon>
        <taxon>Weeksellaceae</taxon>
        <taxon>Chryseobacterium group</taxon>
        <taxon>Chryseobacterium</taxon>
    </lineage>
</organism>
<name>A0ABT2ITX2_9FLAO</name>
<dbReference type="Proteomes" id="UP001525566">
    <property type="component" value="Unassembled WGS sequence"/>
</dbReference>
<feature type="region of interest" description="Disordered" evidence="1">
    <location>
        <begin position="188"/>
        <end position="208"/>
    </location>
</feature>
<gene>
    <name evidence="2" type="ORF">N0B48_07835</name>
</gene>
<proteinExistence type="predicted"/>
<keyword evidence="3" id="KW-1185">Reference proteome</keyword>
<evidence type="ECO:0000256" key="1">
    <source>
        <dbReference type="SAM" id="MobiDB-lite"/>
    </source>
</evidence>
<dbReference type="RefSeq" id="WP_259838043.1">
    <property type="nucleotide sequence ID" value="NZ_JAOAMU010000002.1"/>
</dbReference>
<evidence type="ECO:0000313" key="2">
    <source>
        <dbReference type="EMBL" id="MCT2561790.1"/>
    </source>
</evidence>
<evidence type="ECO:0000313" key="3">
    <source>
        <dbReference type="Proteomes" id="UP001525566"/>
    </source>
</evidence>
<protein>
    <submittedName>
        <fullName evidence="2">Uncharacterized protein</fullName>
    </submittedName>
</protein>
<feature type="compositionally biased region" description="Basic residues" evidence="1">
    <location>
        <begin position="197"/>
        <end position="208"/>
    </location>
</feature>
<accession>A0ABT2ITX2</accession>